<protein>
    <submittedName>
        <fullName evidence="2">Uncharacterized protein</fullName>
    </submittedName>
</protein>
<keyword evidence="3" id="KW-1185">Reference proteome</keyword>
<evidence type="ECO:0000313" key="2">
    <source>
        <dbReference type="EMBL" id="MEQ2159121.1"/>
    </source>
</evidence>
<name>A0ABV0MJ34_9TELE</name>
<organism evidence="2 3">
    <name type="scientific">Goodea atripinnis</name>
    <dbReference type="NCBI Taxonomy" id="208336"/>
    <lineage>
        <taxon>Eukaryota</taxon>
        <taxon>Metazoa</taxon>
        <taxon>Chordata</taxon>
        <taxon>Craniata</taxon>
        <taxon>Vertebrata</taxon>
        <taxon>Euteleostomi</taxon>
        <taxon>Actinopterygii</taxon>
        <taxon>Neopterygii</taxon>
        <taxon>Teleostei</taxon>
        <taxon>Neoteleostei</taxon>
        <taxon>Acanthomorphata</taxon>
        <taxon>Ovalentaria</taxon>
        <taxon>Atherinomorphae</taxon>
        <taxon>Cyprinodontiformes</taxon>
        <taxon>Goodeidae</taxon>
        <taxon>Goodea</taxon>
    </lineage>
</organism>
<gene>
    <name evidence="2" type="ORF">GOODEAATRI_019289</name>
</gene>
<dbReference type="EMBL" id="JAHRIO010001701">
    <property type="protein sequence ID" value="MEQ2159121.1"/>
    <property type="molecule type" value="Genomic_DNA"/>
</dbReference>
<evidence type="ECO:0000313" key="3">
    <source>
        <dbReference type="Proteomes" id="UP001476798"/>
    </source>
</evidence>
<feature type="compositionally biased region" description="Low complexity" evidence="1">
    <location>
        <begin position="101"/>
        <end position="114"/>
    </location>
</feature>
<comment type="caution">
    <text evidence="2">The sequence shown here is derived from an EMBL/GenBank/DDBJ whole genome shotgun (WGS) entry which is preliminary data.</text>
</comment>
<feature type="region of interest" description="Disordered" evidence="1">
    <location>
        <begin position="98"/>
        <end position="118"/>
    </location>
</feature>
<sequence length="130" mass="14242">MGWDSSGEVTGKLEPTDAEPNSCRWASCSSHRNPNQSLNNDQLLILVLISVRLPLLAPKCDVTSEPMRNQNHFYVTFSAAVSTVLCSWDEIRLYPSYGTESSPSRSLRNRLNGSTASDDVTCSGGNLSIF</sequence>
<dbReference type="Proteomes" id="UP001476798">
    <property type="component" value="Unassembled WGS sequence"/>
</dbReference>
<evidence type="ECO:0000256" key="1">
    <source>
        <dbReference type="SAM" id="MobiDB-lite"/>
    </source>
</evidence>
<proteinExistence type="predicted"/>
<feature type="region of interest" description="Disordered" evidence="1">
    <location>
        <begin position="1"/>
        <end position="26"/>
    </location>
</feature>
<reference evidence="2 3" key="1">
    <citation type="submission" date="2021-06" db="EMBL/GenBank/DDBJ databases">
        <authorList>
            <person name="Palmer J.M."/>
        </authorList>
    </citation>
    <scope>NUCLEOTIDE SEQUENCE [LARGE SCALE GENOMIC DNA]</scope>
    <source>
        <strain evidence="2 3">GA_2019</strain>
        <tissue evidence="2">Muscle</tissue>
    </source>
</reference>
<accession>A0ABV0MJ34</accession>